<keyword evidence="4" id="KW-1003">Cell membrane</keyword>
<evidence type="ECO:0000313" key="14">
    <source>
        <dbReference type="EMBL" id="AFG38153.1"/>
    </source>
</evidence>
<feature type="domain" description="Flagellar M-ring N-terminal" evidence="12">
    <location>
        <begin position="50"/>
        <end position="224"/>
    </location>
</feature>
<feature type="domain" description="Flagellar M-ring C-terminal" evidence="13">
    <location>
        <begin position="260"/>
        <end position="449"/>
    </location>
</feature>
<evidence type="ECO:0000259" key="13">
    <source>
        <dbReference type="Pfam" id="PF08345"/>
    </source>
</evidence>
<evidence type="ECO:0000256" key="1">
    <source>
        <dbReference type="ARBA" id="ARBA00004117"/>
    </source>
</evidence>
<dbReference type="GO" id="GO:0005886">
    <property type="term" value="C:plasma membrane"/>
    <property type="evidence" value="ECO:0007669"/>
    <property type="project" value="UniProtKB-SubCell"/>
</dbReference>
<dbReference type="InterPro" id="IPR013556">
    <property type="entry name" value="Flag_M-ring_C"/>
</dbReference>
<evidence type="ECO:0000256" key="11">
    <source>
        <dbReference type="SAM" id="Phobius"/>
    </source>
</evidence>
<reference evidence="15" key="1">
    <citation type="journal article" date="2013" name="Stand. Genomic Sci.">
        <title>Complete genome sequence of the halophilic bacterium Spirochaeta africana type strain (Z-7692(T)) from the alkaline Lake Magadi in the East African Rift.</title>
        <authorList>
            <person name="Liolos K."/>
            <person name="Abt B."/>
            <person name="Scheuner C."/>
            <person name="Teshima H."/>
            <person name="Held B."/>
            <person name="Lapidus A."/>
            <person name="Nolan M."/>
            <person name="Lucas S."/>
            <person name="Deshpande S."/>
            <person name="Cheng J.F."/>
            <person name="Tapia R."/>
            <person name="Goodwin L.A."/>
            <person name="Pitluck S."/>
            <person name="Pagani I."/>
            <person name="Ivanova N."/>
            <person name="Mavromatis K."/>
            <person name="Mikhailova N."/>
            <person name="Huntemann M."/>
            <person name="Pati A."/>
            <person name="Chen A."/>
            <person name="Palaniappan K."/>
            <person name="Land M."/>
            <person name="Rohde M."/>
            <person name="Tindall B.J."/>
            <person name="Detter J.C."/>
            <person name="Goker M."/>
            <person name="Bristow J."/>
            <person name="Eisen J.A."/>
            <person name="Markowitz V."/>
            <person name="Hugenholtz P."/>
            <person name="Woyke T."/>
            <person name="Klenk H.P."/>
            <person name="Kyrpides N.C."/>
        </authorList>
    </citation>
    <scope>NUCLEOTIDE SEQUENCE</scope>
    <source>
        <strain evidence="15">ATCC 700263 / DSM 8902 / Z-7692</strain>
    </source>
</reference>
<gene>
    <name evidence="14" type="ordered locus">Spiaf_2105</name>
</gene>
<dbReference type="InterPro" id="IPR006182">
    <property type="entry name" value="FliF_N_dom"/>
</dbReference>
<accession>H9UKW0</accession>
<evidence type="ECO:0000256" key="7">
    <source>
        <dbReference type="ARBA" id="ARBA00023136"/>
    </source>
</evidence>
<evidence type="ECO:0000313" key="15">
    <source>
        <dbReference type="Proteomes" id="UP000007383"/>
    </source>
</evidence>
<feature type="compositionally biased region" description="Low complexity" evidence="10">
    <location>
        <begin position="335"/>
        <end position="344"/>
    </location>
</feature>
<dbReference type="EMBL" id="CP003282">
    <property type="protein sequence ID" value="AFG38153.1"/>
    <property type="molecule type" value="Genomic_DNA"/>
</dbReference>
<dbReference type="GO" id="GO:0003774">
    <property type="term" value="F:cytoskeletal motor activity"/>
    <property type="evidence" value="ECO:0007669"/>
    <property type="project" value="InterPro"/>
</dbReference>
<keyword evidence="7 11" id="KW-0472">Membrane</keyword>
<dbReference type="PANTHER" id="PTHR30046:SF0">
    <property type="entry name" value="FLAGELLAR M-RING PROTEIN"/>
    <property type="match status" value="1"/>
</dbReference>
<evidence type="ECO:0000256" key="8">
    <source>
        <dbReference type="ARBA" id="ARBA00023143"/>
    </source>
</evidence>
<evidence type="ECO:0000256" key="3">
    <source>
        <dbReference type="ARBA" id="ARBA00007971"/>
    </source>
</evidence>
<organism evidence="14 15">
    <name type="scientific">Spirochaeta africana (strain ATCC 700263 / DSM 8902 / Z-7692)</name>
    <dbReference type="NCBI Taxonomy" id="889378"/>
    <lineage>
        <taxon>Bacteria</taxon>
        <taxon>Pseudomonadati</taxon>
        <taxon>Spirochaetota</taxon>
        <taxon>Spirochaetia</taxon>
        <taxon>Spirochaetales</taxon>
        <taxon>Spirochaetaceae</taxon>
        <taxon>Spirochaeta</taxon>
    </lineage>
</organism>
<dbReference type="Proteomes" id="UP000007383">
    <property type="component" value="Chromosome"/>
</dbReference>
<dbReference type="Pfam" id="PF01514">
    <property type="entry name" value="YscJ_FliF"/>
    <property type="match status" value="1"/>
</dbReference>
<protein>
    <recommendedName>
        <fullName evidence="9">Flagellar M-ring protein</fullName>
    </recommendedName>
</protein>
<sequence length="567" mass="65258">MNDFLQKTVSQIKTVWGKWSVAQKAIFIGVIAAAIIGLVVLTSVSTSSPWVPLFSQPVTDQASLDRIRSRLDQENINSTVTGEGVIMVPDAATARRMRAVLTREDLVPSGTDPWSLFDIDRWTQTDFERNVNLRRAITRQLQDHIVSLEDVDAASVILEMPERELFAEDQTPFTASVIITPKPGSNIAEDRKKIEGIEKLIQFAVAGLAPENITITDRSGRVLNDFVNLADFDRLELTRRELELVRNRERQFRTEIQRALSTIYTPSRFVVTNINVDMDMGKRTEETEEFFPIEIRPNNPRTPFDDSERIMSVTRSVRSFDEHYEGTGFNPEGPPGQEGQMPPGYKDLEGLVGRYNRTEQQVNNEINRRFIQEEKSPEVRRITVSVALDGIWRKVYDDRGQVQIENNQVVREYTPVSSEELAHARELIEAAVGYNRDRGDVVTVQHIQFDRTSQFAEEDQEFLRRQQVQQIVLYVLIGIAILLVSFIAFRLISREIERRRRLREEELARQHQAMREAALRSAEEEGTEVEMSVEERARLELQEHAINMAREHPEDVAQLIRTWLMEE</sequence>
<keyword evidence="14" id="KW-0966">Cell projection</keyword>
<comment type="similarity">
    <text evidence="3 9">Belongs to the FliF family.</text>
</comment>
<evidence type="ECO:0000256" key="9">
    <source>
        <dbReference type="PIRNR" id="PIRNR004862"/>
    </source>
</evidence>
<evidence type="ECO:0000256" key="5">
    <source>
        <dbReference type="ARBA" id="ARBA00022692"/>
    </source>
</evidence>
<proteinExistence type="inferred from homology"/>
<dbReference type="InterPro" id="IPR000067">
    <property type="entry name" value="FlgMring_FliF"/>
</dbReference>
<feature type="region of interest" description="Disordered" evidence="10">
    <location>
        <begin position="324"/>
        <end position="346"/>
    </location>
</feature>
<dbReference type="AlphaFoldDB" id="H9UKW0"/>
<dbReference type="GO" id="GO:0009431">
    <property type="term" value="C:bacterial-type flagellum basal body, MS ring"/>
    <property type="evidence" value="ECO:0007669"/>
    <property type="project" value="InterPro"/>
</dbReference>
<feature type="transmembrane region" description="Helical" evidence="11">
    <location>
        <begin position="471"/>
        <end position="493"/>
    </location>
</feature>
<dbReference type="OrthoDB" id="304821at2"/>
<comment type="function">
    <text evidence="9">The M ring may be actively involved in energy transduction.</text>
</comment>
<dbReference type="PATRIC" id="fig|889378.3.peg.2092"/>
<evidence type="ECO:0000259" key="12">
    <source>
        <dbReference type="Pfam" id="PF01514"/>
    </source>
</evidence>
<keyword evidence="14" id="KW-0969">Cilium</keyword>
<dbReference type="PRINTS" id="PR01009">
    <property type="entry name" value="FLGMRINGFLIF"/>
</dbReference>
<keyword evidence="15" id="KW-1185">Reference proteome</keyword>
<dbReference type="PIRSF" id="PIRSF004862">
    <property type="entry name" value="FliF"/>
    <property type="match status" value="1"/>
</dbReference>
<dbReference type="PANTHER" id="PTHR30046">
    <property type="entry name" value="FLAGELLAR M-RING PROTEIN"/>
    <property type="match status" value="1"/>
</dbReference>
<dbReference type="NCBIfam" id="TIGR00206">
    <property type="entry name" value="fliF"/>
    <property type="match status" value="1"/>
</dbReference>
<evidence type="ECO:0000256" key="4">
    <source>
        <dbReference type="ARBA" id="ARBA00022475"/>
    </source>
</evidence>
<evidence type="ECO:0000256" key="2">
    <source>
        <dbReference type="ARBA" id="ARBA00004651"/>
    </source>
</evidence>
<evidence type="ECO:0000256" key="10">
    <source>
        <dbReference type="SAM" id="MobiDB-lite"/>
    </source>
</evidence>
<dbReference type="eggNOG" id="COG1766">
    <property type="taxonomic scope" value="Bacteria"/>
</dbReference>
<dbReference type="KEGG" id="sfc:Spiaf_2105"/>
<dbReference type="Gene3D" id="3.30.300.30">
    <property type="match status" value="1"/>
</dbReference>
<keyword evidence="14" id="KW-0282">Flagellum</keyword>
<dbReference type="STRING" id="889378.Spiaf_2105"/>
<keyword evidence="8 9" id="KW-0975">Bacterial flagellum</keyword>
<comment type="subcellular location">
    <subcellularLocation>
        <location evidence="1 9">Bacterial flagellum basal body</location>
    </subcellularLocation>
    <subcellularLocation>
        <location evidence="2">Cell membrane</location>
        <topology evidence="2">Multi-pass membrane protein</topology>
    </subcellularLocation>
</comment>
<keyword evidence="5 11" id="KW-0812">Transmembrane</keyword>
<dbReference type="Pfam" id="PF08345">
    <property type="entry name" value="YscJ_FliF_C"/>
    <property type="match status" value="1"/>
</dbReference>
<keyword evidence="6 11" id="KW-1133">Transmembrane helix</keyword>
<dbReference type="GO" id="GO:0071973">
    <property type="term" value="P:bacterial-type flagellum-dependent cell motility"/>
    <property type="evidence" value="ECO:0007669"/>
    <property type="project" value="InterPro"/>
</dbReference>
<dbReference type="InterPro" id="IPR045851">
    <property type="entry name" value="AMP-bd_C_sf"/>
</dbReference>
<evidence type="ECO:0000256" key="6">
    <source>
        <dbReference type="ARBA" id="ARBA00022989"/>
    </source>
</evidence>
<dbReference type="InterPro" id="IPR043427">
    <property type="entry name" value="YscJ/FliF"/>
</dbReference>
<feature type="transmembrane region" description="Helical" evidence="11">
    <location>
        <begin position="21"/>
        <end position="41"/>
    </location>
</feature>
<dbReference type="HOGENOM" id="CLU_028108_2_0_12"/>
<name>H9UKW0_SPIAZ</name>
<dbReference type="RefSeq" id="WP_014456136.1">
    <property type="nucleotide sequence ID" value="NC_017098.1"/>
</dbReference>